<comment type="caution">
    <text evidence="2">The sequence shown here is derived from an EMBL/GenBank/DDBJ whole genome shotgun (WGS) entry which is preliminary data.</text>
</comment>
<feature type="compositionally biased region" description="Polar residues" evidence="1">
    <location>
        <begin position="620"/>
        <end position="654"/>
    </location>
</feature>
<feature type="compositionally biased region" description="Polar residues" evidence="1">
    <location>
        <begin position="988"/>
        <end position="997"/>
    </location>
</feature>
<feature type="compositionally biased region" description="Basic and acidic residues" evidence="1">
    <location>
        <begin position="1093"/>
        <end position="1107"/>
    </location>
</feature>
<feature type="compositionally biased region" description="Polar residues" evidence="1">
    <location>
        <begin position="132"/>
        <end position="147"/>
    </location>
</feature>
<organism evidence="2 3">
    <name type="scientific">Orchesella cincta</name>
    <name type="common">Springtail</name>
    <name type="synonym">Podura cincta</name>
    <dbReference type="NCBI Taxonomy" id="48709"/>
    <lineage>
        <taxon>Eukaryota</taxon>
        <taxon>Metazoa</taxon>
        <taxon>Ecdysozoa</taxon>
        <taxon>Arthropoda</taxon>
        <taxon>Hexapoda</taxon>
        <taxon>Collembola</taxon>
        <taxon>Entomobryomorpha</taxon>
        <taxon>Entomobryoidea</taxon>
        <taxon>Orchesellidae</taxon>
        <taxon>Orchesellinae</taxon>
        <taxon>Orchesella</taxon>
    </lineage>
</organism>
<protein>
    <submittedName>
        <fullName evidence="2">Uncharacterized protein</fullName>
    </submittedName>
</protein>
<proteinExistence type="predicted"/>
<dbReference type="EMBL" id="LJIJ01003344">
    <property type="protein sequence ID" value="ODM88648.1"/>
    <property type="molecule type" value="Genomic_DNA"/>
</dbReference>
<feature type="compositionally biased region" description="Polar residues" evidence="1">
    <location>
        <begin position="462"/>
        <end position="482"/>
    </location>
</feature>
<feature type="compositionally biased region" description="Low complexity" evidence="1">
    <location>
        <begin position="483"/>
        <end position="503"/>
    </location>
</feature>
<feature type="region of interest" description="Disordered" evidence="1">
    <location>
        <begin position="694"/>
        <end position="780"/>
    </location>
</feature>
<feature type="compositionally biased region" description="Polar residues" evidence="1">
    <location>
        <begin position="1030"/>
        <end position="1045"/>
    </location>
</feature>
<feature type="compositionally biased region" description="Polar residues" evidence="1">
    <location>
        <begin position="592"/>
        <end position="602"/>
    </location>
</feature>
<evidence type="ECO:0000313" key="3">
    <source>
        <dbReference type="Proteomes" id="UP000094527"/>
    </source>
</evidence>
<dbReference type="STRING" id="48709.A0A1D2M6Q2"/>
<feature type="region of interest" description="Disordered" evidence="1">
    <location>
        <begin position="361"/>
        <end position="401"/>
    </location>
</feature>
<feature type="region of interest" description="Disordered" evidence="1">
    <location>
        <begin position="592"/>
        <end position="672"/>
    </location>
</feature>
<feature type="compositionally biased region" description="Polar residues" evidence="1">
    <location>
        <begin position="200"/>
        <end position="209"/>
    </location>
</feature>
<accession>A0A1D2M6Q2</accession>
<feature type="compositionally biased region" description="Polar residues" evidence="1">
    <location>
        <begin position="370"/>
        <end position="401"/>
    </location>
</feature>
<feature type="compositionally biased region" description="Low complexity" evidence="1">
    <location>
        <begin position="267"/>
        <end position="292"/>
    </location>
</feature>
<feature type="region of interest" description="Disordered" evidence="1">
    <location>
        <begin position="1018"/>
        <end position="1045"/>
    </location>
</feature>
<feature type="region of interest" description="Disordered" evidence="1">
    <location>
        <begin position="242"/>
        <end position="294"/>
    </location>
</feature>
<name>A0A1D2M6Q2_ORCCI</name>
<feature type="compositionally biased region" description="Polar residues" evidence="1">
    <location>
        <begin position="951"/>
        <end position="965"/>
    </location>
</feature>
<feature type="compositionally biased region" description="Low complexity" evidence="1">
    <location>
        <begin position="148"/>
        <end position="192"/>
    </location>
</feature>
<feature type="region of interest" description="Disordered" evidence="1">
    <location>
        <begin position="980"/>
        <end position="1002"/>
    </location>
</feature>
<feature type="compositionally biased region" description="Polar residues" evidence="1">
    <location>
        <begin position="242"/>
        <end position="266"/>
    </location>
</feature>
<feature type="compositionally biased region" description="Basic and acidic residues" evidence="1">
    <location>
        <begin position="928"/>
        <end position="950"/>
    </location>
</feature>
<feature type="region of interest" description="Disordered" evidence="1">
    <location>
        <begin position="462"/>
        <end position="529"/>
    </location>
</feature>
<feature type="compositionally biased region" description="Low complexity" evidence="1">
    <location>
        <begin position="1108"/>
        <end position="1118"/>
    </location>
</feature>
<evidence type="ECO:0000313" key="2">
    <source>
        <dbReference type="EMBL" id="ODM88648.1"/>
    </source>
</evidence>
<reference evidence="2 3" key="1">
    <citation type="journal article" date="2016" name="Genome Biol. Evol.">
        <title>Gene Family Evolution Reflects Adaptation to Soil Environmental Stressors in the Genome of the Collembolan Orchesella cincta.</title>
        <authorList>
            <person name="Faddeeva-Vakhrusheva A."/>
            <person name="Derks M.F."/>
            <person name="Anvar S.Y."/>
            <person name="Agamennone V."/>
            <person name="Suring W."/>
            <person name="Smit S."/>
            <person name="van Straalen N.M."/>
            <person name="Roelofs D."/>
        </authorList>
    </citation>
    <scope>NUCLEOTIDE SEQUENCE [LARGE SCALE GENOMIC DNA]</scope>
    <source>
        <tissue evidence="2">Mixed pool</tissue>
    </source>
</reference>
<dbReference type="Proteomes" id="UP000094527">
    <property type="component" value="Unassembled WGS sequence"/>
</dbReference>
<evidence type="ECO:0000256" key="1">
    <source>
        <dbReference type="SAM" id="MobiDB-lite"/>
    </source>
</evidence>
<feature type="compositionally biased region" description="Low complexity" evidence="1">
    <location>
        <begin position="603"/>
        <end position="619"/>
    </location>
</feature>
<keyword evidence="3" id="KW-1185">Reference proteome</keyword>
<feature type="region of interest" description="Disordered" evidence="1">
    <location>
        <begin position="132"/>
        <end position="227"/>
    </location>
</feature>
<gene>
    <name evidence="2" type="ORF">Ocin01_18034</name>
</gene>
<sequence>MSANHKCIHNSFKVDHVRQQFQSDDVQCVSTESRDQFKAHTQMEKVEKVHMKRGQTTFGTEHGESMDLTTSYQDEFQRKEAEARKRSACYKCILWGIVTNWLNIPHCCWFFRMKLDNNSSLLLSGDVEMMDTSSDTGISQMQSREAVSSSSTSMHASSQNVVSSTSSHEQQLISSQQQSSQMQQAMSSSQRQSAHDMGSVDSTSTQQLTGSRGGPKKRLRGGKLENVPDEFLYPEGVDISSTSESLSELQRMTGQTTATSEASNVVQSSSQTSQMMQSSSMSKTEQSESSSSLTKRIIRGATITKKVLRGGKWETIEVPADSPSGTIPDEYLYGPDGVQIMSTSESLSEFQKNLSESSSAQASQLVSSEHSAISVTQASNRNEVSNTQSSNTKSTPATTSSSNLISAVYEIDKKSGQRILRGAPTTKRVLRGGKWETTIIPGEIIPEGSQQYLNMMRTIVSDETSQDSRSNLVSSSRNTSDFQNNMSESSTTSQTQASQLMSTDQSSNNVTGTTTRSSVPGQTSSSATTVYEINQKTGNRILRGPPTTKRVLRSGKWETSTIQGDIIPEGSLEYQKMMRTLVSGETHVISTSESISDLQNNLSESSTTTQTQASQLVSTDQSSNNVTGTTTRSSVPGQTSSSNTSVYEINQKTGQRVLRGPPTTKRVLRSGKWETSTIQGDIIPEGSLEYQKIVSGETSQDSRSKMVSTSERSSDFQNNLSESSTTQASHLVSTEYSAISDSQTSTNRNEVSDSQSSNRVTSTTVRKSVPATTSSSTTTTVYEVDQKTGNRILRGPPTTKRVLRSGKWETTTVPGDIIPEGSQQYQKMMTTITSGETVISDETTKQDIRYLTAERTGVQQQGSTRHLKSSINLGSDQMTTPPGKRAVQGEPTIKRVLKGGKLETISTPGEITYVDIDDTTTNISKSVRTRDDSSIRSTSDSKEFVTESHKSVTGKSSDSRQVTQDGDTVTTYTTTTYVIEGDGPPVVTSETTTNVTKGSPRREQRVTYVDEGTVVSSNTQEMRDQKSVHESSTVSSTARNTENTYNTSKIIDEKTANHGLKPGETKTIIRGGKLTTLSGGPAPVVKKTVPKGLKSDTKVSSTSREETTSSTTSQMDTSTIDESSVVSVIRDERRKNQFRGSQLETMTGGTTHDYGDVQGLTVVTHSKSSMEQTEDQVKAQAQLENLTSATEVYGVNVEKSLRKAVVKGIHEREISRGIVRISEHGVETTEDVEKSITEIKAADTSSGIEVAEKIESTTRSSDRQTFKFEELTARQRDEQTKVLTRKTDETRKTGQAMVEDVYDVRTTFESRDRNDVKSVAVADENYTSTTYLEKHEGDAVGRDTTYVVYPRVAPVRKVDNLTVGEGTTDYRSSNRIDYDEKRGFERPDRPKLQRQNTWTKQEGDMYMETTAKTEFKEFPLTRQEIKRYESTLRPEGDFYGKDKEPAPKGERSTPQYILVFSISGEKINRNYSKTFRGPSKKWRRANVSLFLKMVEWTVKTWLHLSLSKV</sequence>
<feature type="compositionally biased region" description="Polar residues" evidence="1">
    <location>
        <begin position="504"/>
        <end position="529"/>
    </location>
</feature>
<feature type="compositionally biased region" description="Polar residues" evidence="1">
    <location>
        <begin position="696"/>
        <end position="766"/>
    </location>
</feature>
<feature type="region of interest" description="Disordered" evidence="1">
    <location>
        <begin position="928"/>
        <end position="965"/>
    </location>
</feature>
<dbReference type="OMA" id="SAQGCNI"/>
<feature type="region of interest" description="Disordered" evidence="1">
    <location>
        <begin position="1073"/>
        <end position="1123"/>
    </location>
</feature>